<evidence type="ECO:0000256" key="4">
    <source>
        <dbReference type="PIRSR" id="PIRSR617867-1"/>
    </source>
</evidence>
<dbReference type="PANTHER" id="PTHR11717">
    <property type="entry name" value="LOW MOLECULAR WEIGHT PROTEIN TYROSINE PHOSPHATASE"/>
    <property type="match status" value="1"/>
</dbReference>
<dbReference type="PATRIC" id="fig|1300222.3.peg.2470"/>
<dbReference type="RefSeq" id="WP_003388435.1">
    <property type="nucleotide sequence ID" value="NZ_APBN01000004.1"/>
</dbReference>
<dbReference type="AlphaFoldDB" id="M8DFU5"/>
<dbReference type="InterPro" id="IPR036196">
    <property type="entry name" value="Ptyr_pPase_sf"/>
</dbReference>
<gene>
    <name evidence="6" type="ORF">I532_11839</name>
</gene>
<accession>M8DFU5</accession>
<name>M8DFU5_9BACL</name>
<feature type="active site" description="Proton donor" evidence="4">
    <location>
        <position position="118"/>
    </location>
</feature>
<keyword evidence="2" id="KW-0378">Hydrolase</keyword>
<sequence>MKRILFVCTGNTCRSPMAEALFRTLAAGSDWEVRSAGVAAYEGQPASQQAVQVLAECGIDHNHQATRINGDLILWADLILTMAHSHKSLIVSYFPEAQQKVFTLKEYVGANDGGDIADPFGGTVEEYRKCAREIQVLLDKLWAHLSRQQ</sequence>
<dbReference type="PRINTS" id="PR00719">
    <property type="entry name" value="LMWPTPASE"/>
</dbReference>
<organism evidence="6 7">
    <name type="scientific">Brevibacillus borstelensis AK1</name>
    <dbReference type="NCBI Taxonomy" id="1300222"/>
    <lineage>
        <taxon>Bacteria</taxon>
        <taxon>Bacillati</taxon>
        <taxon>Bacillota</taxon>
        <taxon>Bacilli</taxon>
        <taxon>Bacillales</taxon>
        <taxon>Paenibacillaceae</taxon>
        <taxon>Brevibacillus</taxon>
    </lineage>
</organism>
<evidence type="ECO:0000256" key="1">
    <source>
        <dbReference type="ARBA" id="ARBA00011063"/>
    </source>
</evidence>
<dbReference type="CDD" id="cd16344">
    <property type="entry name" value="LMWPAP"/>
    <property type="match status" value="1"/>
</dbReference>
<keyword evidence="3" id="KW-0904">Protein phosphatase</keyword>
<dbReference type="SUPFAM" id="SSF52788">
    <property type="entry name" value="Phosphotyrosine protein phosphatases I"/>
    <property type="match status" value="1"/>
</dbReference>
<reference evidence="6 7" key="1">
    <citation type="submission" date="2013-03" db="EMBL/GenBank/DDBJ databases">
        <title>Assembly of a new bacterial strain Brevibacillus borstelensis AK1.</title>
        <authorList>
            <person name="Rajan I."/>
            <person name="PoliReddy D."/>
            <person name="Sugumar T."/>
            <person name="Rathinam K."/>
            <person name="Alqarawi S."/>
            <person name="Khalil A.B."/>
            <person name="Sivakumar N."/>
        </authorList>
    </citation>
    <scope>NUCLEOTIDE SEQUENCE [LARGE SCALE GENOMIC DNA]</scope>
    <source>
        <strain evidence="6 7">AK1</strain>
    </source>
</reference>
<dbReference type="InterPro" id="IPR050438">
    <property type="entry name" value="LMW_PTPase"/>
</dbReference>
<evidence type="ECO:0000259" key="5">
    <source>
        <dbReference type="SMART" id="SM00226"/>
    </source>
</evidence>
<keyword evidence="7" id="KW-1185">Reference proteome</keyword>
<dbReference type="OrthoDB" id="9784339at2"/>
<dbReference type="EMBL" id="APBN01000004">
    <property type="protein sequence ID" value="EMT52343.1"/>
    <property type="molecule type" value="Genomic_DNA"/>
</dbReference>
<dbReference type="Proteomes" id="UP000012081">
    <property type="component" value="Unassembled WGS sequence"/>
</dbReference>
<feature type="active site" evidence="4">
    <location>
        <position position="14"/>
    </location>
</feature>
<evidence type="ECO:0000256" key="3">
    <source>
        <dbReference type="ARBA" id="ARBA00022912"/>
    </source>
</evidence>
<evidence type="ECO:0000313" key="6">
    <source>
        <dbReference type="EMBL" id="EMT52343.1"/>
    </source>
</evidence>
<protein>
    <submittedName>
        <fullName evidence="6">Low molecular weight protein-tyrosine-phosphatase</fullName>
    </submittedName>
</protein>
<comment type="similarity">
    <text evidence="1">Belongs to the low molecular weight phosphotyrosine protein phosphatase family.</text>
</comment>
<dbReference type="GO" id="GO:0004725">
    <property type="term" value="F:protein tyrosine phosphatase activity"/>
    <property type="evidence" value="ECO:0007669"/>
    <property type="project" value="InterPro"/>
</dbReference>
<dbReference type="Pfam" id="PF01451">
    <property type="entry name" value="LMWPc"/>
    <property type="match status" value="1"/>
</dbReference>
<dbReference type="InterPro" id="IPR023485">
    <property type="entry name" value="Ptyr_pPase"/>
</dbReference>
<comment type="caution">
    <text evidence="6">The sequence shown here is derived from an EMBL/GenBank/DDBJ whole genome shotgun (WGS) entry which is preliminary data.</text>
</comment>
<feature type="active site" description="Nucleophile" evidence="4">
    <location>
        <position position="8"/>
    </location>
</feature>
<dbReference type="STRING" id="1300222.I532_11839"/>
<feature type="domain" description="Phosphotyrosine protein phosphatase I" evidence="5">
    <location>
        <begin position="2"/>
        <end position="144"/>
    </location>
</feature>
<dbReference type="InterPro" id="IPR017867">
    <property type="entry name" value="Tyr_phospatase_low_mol_wt"/>
</dbReference>
<dbReference type="PANTHER" id="PTHR11717:SF31">
    <property type="entry name" value="LOW MOLECULAR WEIGHT PROTEIN-TYROSINE-PHOSPHATASE ETP-RELATED"/>
    <property type="match status" value="1"/>
</dbReference>
<evidence type="ECO:0000313" key="7">
    <source>
        <dbReference type="Proteomes" id="UP000012081"/>
    </source>
</evidence>
<dbReference type="SMART" id="SM00226">
    <property type="entry name" value="LMWPc"/>
    <property type="match status" value="1"/>
</dbReference>
<evidence type="ECO:0000256" key="2">
    <source>
        <dbReference type="ARBA" id="ARBA00022801"/>
    </source>
</evidence>
<dbReference type="GeneID" id="89497582"/>
<proteinExistence type="inferred from homology"/>
<dbReference type="Gene3D" id="3.40.50.2300">
    <property type="match status" value="1"/>
</dbReference>